<dbReference type="InterPro" id="IPR013324">
    <property type="entry name" value="RNA_pol_sigma_r3/r4-like"/>
</dbReference>
<dbReference type="Proteomes" id="UP000253083">
    <property type="component" value="Unassembled WGS sequence"/>
</dbReference>
<dbReference type="GO" id="GO:0006352">
    <property type="term" value="P:DNA-templated transcription initiation"/>
    <property type="evidence" value="ECO:0007669"/>
    <property type="project" value="InterPro"/>
</dbReference>
<dbReference type="RefSeq" id="WP_113953464.1">
    <property type="nucleotide sequence ID" value="NZ_QNRT01000002.1"/>
</dbReference>
<dbReference type="InterPro" id="IPR007627">
    <property type="entry name" value="RNA_pol_sigma70_r2"/>
</dbReference>
<dbReference type="GO" id="GO:0016987">
    <property type="term" value="F:sigma factor activity"/>
    <property type="evidence" value="ECO:0007669"/>
    <property type="project" value="UniProtKB-KW"/>
</dbReference>
<organism evidence="7 8">
    <name type="scientific">Arenicella xantha</name>
    <dbReference type="NCBI Taxonomy" id="644221"/>
    <lineage>
        <taxon>Bacteria</taxon>
        <taxon>Pseudomonadati</taxon>
        <taxon>Pseudomonadota</taxon>
        <taxon>Gammaproteobacteria</taxon>
        <taxon>Arenicellales</taxon>
        <taxon>Arenicellaceae</taxon>
        <taxon>Arenicella</taxon>
    </lineage>
</organism>
<keyword evidence="2" id="KW-0805">Transcription regulation</keyword>
<dbReference type="Gene3D" id="1.10.10.10">
    <property type="entry name" value="Winged helix-like DNA-binding domain superfamily/Winged helix DNA-binding domain"/>
    <property type="match status" value="1"/>
</dbReference>
<dbReference type="SUPFAM" id="SSF88659">
    <property type="entry name" value="Sigma3 and sigma4 domains of RNA polymerase sigma factors"/>
    <property type="match status" value="1"/>
</dbReference>
<dbReference type="InParanoid" id="A0A395JLS7"/>
<dbReference type="Pfam" id="PF04542">
    <property type="entry name" value="Sigma70_r2"/>
    <property type="match status" value="1"/>
</dbReference>
<proteinExistence type="inferred from homology"/>
<reference evidence="7 8" key="1">
    <citation type="submission" date="2018-06" db="EMBL/GenBank/DDBJ databases">
        <title>Genomic Encyclopedia of Type Strains, Phase IV (KMG-IV): sequencing the most valuable type-strain genomes for metagenomic binning, comparative biology and taxonomic classification.</title>
        <authorList>
            <person name="Goeker M."/>
        </authorList>
    </citation>
    <scope>NUCLEOTIDE SEQUENCE [LARGE SCALE GENOMIC DNA]</scope>
    <source>
        <strain evidence="7 8">DSM 24032</strain>
    </source>
</reference>
<keyword evidence="8" id="KW-1185">Reference proteome</keyword>
<dbReference type="NCBIfam" id="TIGR02937">
    <property type="entry name" value="sigma70-ECF"/>
    <property type="match status" value="1"/>
</dbReference>
<protein>
    <submittedName>
        <fullName evidence="7">RNA polymerase sigma-70 factor (ECF subfamily)</fullName>
    </submittedName>
</protein>
<dbReference type="AlphaFoldDB" id="A0A395JLS7"/>
<accession>A0A395JLS7</accession>
<dbReference type="PANTHER" id="PTHR43133:SF32">
    <property type="entry name" value="BLR3042 PROTEIN"/>
    <property type="match status" value="1"/>
</dbReference>
<dbReference type="PANTHER" id="PTHR43133">
    <property type="entry name" value="RNA POLYMERASE ECF-TYPE SIGMA FACTO"/>
    <property type="match status" value="1"/>
</dbReference>
<evidence type="ECO:0000313" key="8">
    <source>
        <dbReference type="Proteomes" id="UP000253083"/>
    </source>
</evidence>
<evidence type="ECO:0000259" key="5">
    <source>
        <dbReference type="Pfam" id="PF04542"/>
    </source>
</evidence>
<evidence type="ECO:0000256" key="4">
    <source>
        <dbReference type="ARBA" id="ARBA00023163"/>
    </source>
</evidence>
<dbReference type="Gene3D" id="1.10.1740.10">
    <property type="match status" value="1"/>
</dbReference>
<name>A0A395JLS7_9GAMM</name>
<keyword evidence="3" id="KW-0731">Sigma factor</keyword>
<dbReference type="InterPro" id="IPR013249">
    <property type="entry name" value="RNA_pol_sigma70_r4_t2"/>
</dbReference>
<dbReference type="Pfam" id="PF08281">
    <property type="entry name" value="Sigma70_r4_2"/>
    <property type="match status" value="1"/>
</dbReference>
<dbReference type="OrthoDB" id="9797134at2"/>
<feature type="domain" description="RNA polymerase sigma-70 region 2" evidence="5">
    <location>
        <begin position="40"/>
        <end position="106"/>
    </location>
</feature>
<comment type="similarity">
    <text evidence="1">Belongs to the sigma-70 factor family. ECF subfamily.</text>
</comment>
<evidence type="ECO:0000313" key="7">
    <source>
        <dbReference type="EMBL" id="RBP50618.1"/>
    </source>
</evidence>
<evidence type="ECO:0000259" key="6">
    <source>
        <dbReference type="Pfam" id="PF08281"/>
    </source>
</evidence>
<evidence type="ECO:0000256" key="1">
    <source>
        <dbReference type="ARBA" id="ARBA00010641"/>
    </source>
</evidence>
<dbReference type="EMBL" id="QNRT01000002">
    <property type="protein sequence ID" value="RBP50618.1"/>
    <property type="molecule type" value="Genomic_DNA"/>
</dbReference>
<evidence type="ECO:0000256" key="3">
    <source>
        <dbReference type="ARBA" id="ARBA00023082"/>
    </source>
</evidence>
<dbReference type="InterPro" id="IPR014284">
    <property type="entry name" value="RNA_pol_sigma-70_dom"/>
</dbReference>
<evidence type="ECO:0000256" key="2">
    <source>
        <dbReference type="ARBA" id="ARBA00023015"/>
    </source>
</evidence>
<sequence length="196" mass="22714">MADRVNDSDAAQHNNYRSIEDDKLLNLIGDKKDRMALTELYERYQRPVRNFLLRGMREVKLIDEVYNDVMLTIWHKANSFRGESKVSTWIFSIAYRQRMAHSRKESKHAQLSAVEQQLEFETDSHVSQAETLQAAMAELSEHHRAVIELMYFHGYSTSEIGVILACPQNTVKTRLFHARKKLKATLEVGYSMLGAH</sequence>
<comment type="caution">
    <text evidence="7">The sequence shown here is derived from an EMBL/GenBank/DDBJ whole genome shotgun (WGS) entry which is preliminary data.</text>
</comment>
<dbReference type="InterPro" id="IPR013325">
    <property type="entry name" value="RNA_pol_sigma_r2"/>
</dbReference>
<dbReference type="InterPro" id="IPR039425">
    <property type="entry name" value="RNA_pol_sigma-70-like"/>
</dbReference>
<keyword evidence="4" id="KW-0804">Transcription</keyword>
<dbReference type="CDD" id="cd06171">
    <property type="entry name" value="Sigma70_r4"/>
    <property type="match status" value="1"/>
</dbReference>
<dbReference type="InterPro" id="IPR036388">
    <property type="entry name" value="WH-like_DNA-bd_sf"/>
</dbReference>
<dbReference type="GO" id="GO:0003677">
    <property type="term" value="F:DNA binding"/>
    <property type="evidence" value="ECO:0007669"/>
    <property type="project" value="InterPro"/>
</dbReference>
<feature type="domain" description="RNA polymerase sigma factor 70 region 4 type 2" evidence="6">
    <location>
        <begin position="131"/>
        <end position="182"/>
    </location>
</feature>
<gene>
    <name evidence="7" type="ORF">DFR28_10229</name>
</gene>
<dbReference type="SUPFAM" id="SSF88946">
    <property type="entry name" value="Sigma2 domain of RNA polymerase sigma factors"/>
    <property type="match status" value="1"/>
</dbReference>